<sequence>MKRPRKGSAESVNKRLRLRKEKDGLDELEIVRENQTGDEEFCVPIKEESPELESFLTATPNPTPKQAAGPAPKTWFTPVLWPKFITPFPPQRNRRRPHSPSVVVPSRQQHAGTHTVYSGNAIEESSPPAMAPEPQTISDSEDYISETPQPEPSSNDEVEESIPNTQITPRGKLRAQTSGSRTTRGTRKRNTETPQPEPSTSDEVEESTPNTQITPRAKLRAQMSGPRTTRSARNRNTETSASDEVESTPNAQKTPGRIQAQTSEPRTRKSARNRNTETRSATPAIDATAQSSPKKRTRREDVKHTKVMRKMFPGGQKKAQKSEDPTREVFGERPTDPIRLAGKHPINDGKDVIPTVDSDEDHRAAIVNSTEASDPTTPDAEEVPVEIRKQPPSSHELEQRIQEEVAANSVPWNATSWGFGSAQRPSHPTEEAQTSHARSRSVSNPEVVPNTYPESEGDDTKAESASNSNSSRSSPDTPQRPARLLSRSPQPEESNNESDSDSDTSQPFASADEGFKREESIDSSSDSTEDEDEDEDTSTPKATDLASPVAGAQGTESEDLIDISSDEEAEDKAKGNMKSSMTIDVPPSVGRTQDLKNRASAFTGSNKAAKKTNDKITSTPTTNKILASAVHAQPPSSAPVSAQPLSLSQPVARGTPRNTQTFSRPSTQPKPSRKSYAIYPTIKEQIAAAKAAAAAAAGKSQKAQKALQSPDNVKERLARQIEDVFGAGDSSDSDSDSRSSSDDEDEELEKKKVGNSRVV</sequence>
<feature type="compositionally biased region" description="Polar residues" evidence="1">
    <location>
        <begin position="367"/>
        <end position="376"/>
    </location>
</feature>
<feature type="compositionally biased region" description="Low complexity" evidence="1">
    <location>
        <begin position="123"/>
        <end position="134"/>
    </location>
</feature>
<name>A0A6A6S938_9PLEO</name>
<evidence type="ECO:0000256" key="1">
    <source>
        <dbReference type="SAM" id="MobiDB-lite"/>
    </source>
</evidence>
<feature type="compositionally biased region" description="Low complexity" evidence="1">
    <location>
        <begin position="464"/>
        <end position="474"/>
    </location>
</feature>
<feature type="compositionally biased region" description="Basic and acidic residues" evidence="1">
    <location>
        <begin position="712"/>
        <end position="722"/>
    </location>
</feature>
<feature type="compositionally biased region" description="Low complexity" evidence="1">
    <location>
        <begin position="630"/>
        <end position="648"/>
    </location>
</feature>
<proteinExistence type="predicted"/>
<feature type="region of interest" description="Disordered" evidence="1">
    <location>
        <begin position="86"/>
        <end position="593"/>
    </location>
</feature>
<feature type="compositionally biased region" description="Acidic residues" evidence="1">
    <location>
        <begin position="527"/>
        <end position="537"/>
    </location>
</feature>
<feature type="compositionally biased region" description="Basic and acidic residues" evidence="1">
    <location>
        <begin position="320"/>
        <end position="336"/>
    </location>
</feature>
<organism evidence="2 3">
    <name type="scientific">Massarina eburnea CBS 473.64</name>
    <dbReference type="NCBI Taxonomy" id="1395130"/>
    <lineage>
        <taxon>Eukaryota</taxon>
        <taxon>Fungi</taxon>
        <taxon>Dikarya</taxon>
        <taxon>Ascomycota</taxon>
        <taxon>Pezizomycotina</taxon>
        <taxon>Dothideomycetes</taxon>
        <taxon>Pleosporomycetidae</taxon>
        <taxon>Pleosporales</taxon>
        <taxon>Massarineae</taxon>
        <taxon>Massarinaceae</taxon>
        <taxon>Massarina</taxon>
    </lineage>
</organism>
<reference evidence="2" key="1">
    <citation type="journal article" date="2020" name="Stud. Mycol.">
        <title>101 Dothideomycetes genomes: a test case for predicting lifestyles and emergence of pathogens.</title>
        <authorList>
            <person name="Haridas S."/>
            <person name="Albert R."/>
            <person name="Binder M."/>
            <person name="Bloem J."/>
            <person name="Labutti K."/>
            <person name="Salamov A."/>
            <person name="Andreopoulos B."/>
            <person name="Baker S."/>
            <person name="Barry K."/>
            <person name="Bills G."/>
            <person name="Bluhm B."/>
            <person name="Cannon C."/>
            <person name="Castanera R."/>
            <person name="Culley D."/>
            <person name="Daum C."/>
            <person name="Ezra D."/>
            <person name="Gonzalez J."/>
            <person name="Henrissat B."/>
            <person name="Kuo A."/>
            <person name="Liang C."/>
            <person name="Lipzen A."/>
            <person name="Lutzoni F."/>
            <person name="Magnuson J."/>
            <person name="Mondo S."/>
            <person name="Nolan M."/>
            <person name="Ohm R."/>
            <person name="Pangilinan J."/>
            <person name="Park H.-J."/>
            <person name="Ramirez L."/>
            <person name="Alfaro M."/>
            <person name="Sun H."/>
            <person name="Tritt A."/>
            <person name="Yoshinaga Y."/>
            <person name="Zwiers L.-H."/>
            <person name="Turgeon B."/>
            <person name="Goodwin S."/>
            <person name="Spatafora J."/>
            <person name="Crous P."/>
            <person name="Grigoriev I."/>
        </authorList>
    </citation>
    <scope>NUCLEOTIDE SEQUENCE</scope>
    <source>
        <strain evidence="2">CBS 473.64</strain>
    </source>
</reference>
<feature type="region of interest" description="Disordered" evidence="1">
    <location>
        <begin position="691"/>
        <end position="759"/>
    </location>
</feature>
<dbReference type="AlphaFoldDB" id="A0A6A6S938"/>
<evidence type="ECO:0000313" key="3">
    <source>
        <dbReference type="Proteomes" id="UP000799753"/>
    </source>
</evidence>
<feature type="compositionally biased region" description="Polar residues" evidence="1">
    <location>
        <begin position="410"/>
        <end position="444"/>
    </location>
</feature>
<feature type="compositionally biased region" description="Polar residues" evidence="1">
    <location>
        <begin position="656"/>
        <end position="670"/>
    </location>
</feature>
<dbReference type="EMBL" id="MU006779">
    <property type="protein sequence ID" value="KAF2644235.1"/>
    <property type="molecule type" value="Genomic_DNA"/>
</dbReference>
<protein>
    <submittedName>
        <fullName evidence="2">Uncharacterized protein</fullName>
    </submittedName>
</protein>
<accession>A0A6A6S938</accession>
<dbReference type="Proteomes" id="UP000799753">
    <property type="component" value="Unassembled WGS sequence"/>
</dbReference>
<feature type="compositionally biased region" description="Polar residues" evidence="1">
    <location>
        <begin position="247"/>
        <end position="264"/>
    </location>
</feature>
<evidence type="ECO:0000313" key="2">
    <source>
        <dbReference type="EMBL" id="KAF2644235.1"/>
    </source>
</evidence>
<feature type="compositionally biased region" description="Acidic residues" evidence="1">
    <location>
        <begin position="556"/>
        <end position="570"/>
    </location>
</feature>
<keyword evidence="3" id="KW-1185">Reference proteome</keyword>
<feature type="compositionally biased region" description="Basic and acidic residues" evidence="1">
    <location>
        <begin position="385"/>
        <end position="403"/>
    </location>
</feature>
<feature type="region of interest" description="Disordered" evidence="1">
    <location>
        <begin position="48"/>
        <end position="74"/>
    </location>
</feature>
<feature type="region of interest" description="Disordered" evidence="1">
    <location>
        <begin position="630"/>
        <end position="676"/>
    </location>
</feature>
<feature type="compositionally biased region" description="Polar residues" evidence="1">
    <location>
        <begin position="106"/>
        <end position="118"/>
    </location>
</feature>
<gene>
    <name evidence="2" type="ORF">P280DRAFT_227742</name>
</gene>
<feature type="compositionally biased region" description="Low complexity" evidence="1">
    <location>
        <begin position="691"/>
        <end position="706"/>
    </location>
</feature>